<feature type="non-terminal residue" evidence="4">
    <location>
        <position position="259"/>
    </location>
</feature>
<feature type="domain" description="Thiamine pyrophosphate enzyme central" evidence="2">
    <location>
        <begin position="184"/>
        <end position="253"/>
    </location>
</feature>
<dbReference type="InterPro" id="IPR045229">
    <property type="entry name" value="TPP_enz"/>
</dbReference>
<dbReference type="InterPro" id="IPR029035">
    <property type="entry name" value="DHS-like_NAD/FAD-binding_dom"/>
</dbReference>
<sequence length="259" mass="28234">MKVADAIAHVLKEEGVEILFSYPVNPIIEAAAVADIRTIIVRQERIGLHMADAYSRLSSGKKIGVFAMQHGPGSENAFGGIAQAYSESVPILVLPAGYPRRLANYYPNFNSTLNMQHVTKWAEPLTMGRAVPEVMRRAFSQLRNGRPGPVLVEVPVDLFREDVPEEWVYTPSFATRTGPDPVAVDEAAAILAAAERPVIYAGQGVHYAEAWDELRALAETWQIPVTTSLEGKSAFPETHPLSLGSGGRANPRTVKTYLA</sequence>
<organism evidence="4">
    <name type="scientific">marine metagenome</name>
    <dbReference type="NCBI Taxonomy" id="408172"/>
    <lineage>
        <taxon>unclassified sequences</taxon>
        <taxon>metagenomes</taxon>
        <taxon>ecological metagenomes</taxon>
    </lineage>
</organism>
<evidence type="ECO:0000259" key="2">
    <source>
        <dbReference type="Pfam" id="PF00205"/>
    </source>
</evidence>
<accession>A0A382HQC3</accession>
<dbReference type="GO" id="GO:0030976">
    <property type="term" value="F:thiamine pyrophosphate binding"/>
    <property type="evidence" value="ECO:0007669"/>
    <property type="project" value="InterPro"/>
</dbReference>
<dbReference type="Pfam" id="PF00205">
    <property type="entry name" value="TPP_enzyme_M"/>
    <property type="match status" value="1"/>
</dbReference>
<dbReference type="GO" id="GO:0009097">
    <property type="term" value="P:isoleucine biosynthetic process"/>
    <property type="evidence" value="ECO:0007669"/>
    <property type="project" value="TreeGrafter"/>
</dbReference>
<dbReference type="InterPro" id="IPR012000">
    <property type="entry name" value="Thiamin_PyroP_enz_cen_dom"/>
</dbReference>
<comment type="similarity">
    <text evidence="1">Belongs to the TPP enzyme family.</text>
</comment>
<evidence type="ECO:0008006" key="5">
    <source>
        <dbReference type="Google" id="ProtNLM"/>
    </source>
</evidence>
<dbReference type="GO" id="GO:0009099">
    <property type="term" value="P:L-valine biosynthetic process"/>
    <property type="evidence" value="ECO:0007669"/>
    <property type="project" value="TreeGrafter"/>
</dbReference>
<dbReference type="CDD" id="cd07035">
    <property type="entry name" value="TPP_PYR_POX_like"/>
    <property type="match status" value="1"/>
</dbReference>
<gene>
    <name evidence="4" type="ORF">METZ01_LOCUS242011</name>
</gene>
<evidence type="ECO:0000256" key="1">
    <source>
        <dbReference type="ARBA" id="ARBA00007812"/>
    </source>
</evidence>
<dbReference type="InterPro" id="IPR012001">
    <property type="entry name" value="Thiamin_PyroP_enz_TPP-bd_dom"/>
</dbReference>
<reference evidence="4" key="1">
    <citation type="submission" date="2018-05" db="EMBL/GenBank/DDBJ databases">
        <authorList>
            <person name="Lanie J.A."/>
            <person name="Ng W.-L."/>
            <person name="Kazmierczak K.M."/>
            <person name="Andrzejewski T.M."/>
            <person name="Davidsen T.M."/>
            <person name="Wayne K.J."/>
            <person name="Tettelin H."/>
            <person name="Glass J.I."/>
            <person name="Rusch D."/>
            <person name="Podicherti R."/>
            <person name="Tsui H.-C.T."/>
            <person name="Winkler M.E."/>
        </authorList>
    </citation>
    <scope>NUCLEOTIDE SEQUENCE</scope>
</reference>
<evidence type="ECO:0000259" key="3">
    <source>
        <dbReference type="Pfam" id="PF02776"/>
    </source>
</evidence>
<dbReference type="EMBL" id="UINC01062486">
    <property type="protein sequence ID" value="SVB89157.1"/>
    <property type="molecule type" value="Genomic_DNA"/>
</dbReference>
<dbReference type="PANTHER" id="PTHR18968:SF13">
    <property type="entry name" value="ACETOLACTATE SYNTHASE CATALYTIC SUBUNIT, MITOCHONDRIAL"/>
    <property type="match status" value="1"/>
</dbReference>
<evidence type="ECO:0000313" key="4">
    <source>
        <dbReference type="EMBL" id="SVB89157.1"/>
    </source>
</evidence>
<dbReference type="Gene3D" id="3.40.50.1220">
    <property type="entry name" value="TPP-binding domain"/>
    <property type="match status" value="1"/>
</dbReference>
<dbReference type="Gene3D" id="3.40.50.970">
    <property type="match status" value="1"/>
</dbReference>
<dbReference type="SUPFAM" id="SSF52518">
    <property type="entry name" value="Thiamin diphosphate-binding fold (THDP-binding)"/>
    <property type="match status" value="1"/>
</dbReference>
<dbReference type="GO" id="GO:0005948">
    <property type="term" value="C:acetolactate synthase complex"/>
    <property type="evidence" value="ECO:0007669"/>
    <property type="project" value="TreeGrafter"/>
</dbReference>
<name>A0A382HQC3_9ZZZZ</name>
<dbReference type="PANTHER" id="PTHR18968">
    <property type="entry name" value="THIAMINE PYROPHOSPHATE ENZYMES"/>
    <property type="match status" value="1"/>
</dbReference>
<dbReference type="AlphaFoldDB" id="A0A382HQC3"/>
<proteinExistence type="inferred from homology"/>
<protein>
    <recommendedName>
        <fullName evidence="5">Thiamine pyrophosphate enzyme N-terminal TPP-binding domain-containing protein</fullName>
    </recommendedName>
</protein>
<dbReference type="Pfam" id="PF02776">
    <property type="entry name" value="TPP_enzyme_N"/>
    <property type="match status" value="1"/>
</dbReference>
<dbReference type="GO" id="GO:0003984">
    <property type="term" value="F:acetolactate synthase activity"/>
    <property type="evidence" value="ECO:0007669"/>
    <property type="project" value="TreeGrafter"/>
</dbReference>
<feature type="domain" description="Thiamine pyrophosphate enzyme N-terminal TPP-binding" evidence="3">
    <location>
        <begin position="1"/>
        <end position="104"/>
    </location>
</feature>
<dbReference type="GO" id="GO:0050660">
    <property type="term" value="F:flavin adenine dinucleotide binding"/>
    <property type="evidence" value="ECO:0007669"/>
    <property type="project" value="TreeGrafter"/>
</dbReference>
<dbReference type="GO" id="GO:0000287">
    <property type="term" value="F:magnesium ion binding"/>
    <property type="evidence" value="ECO:0007669"/>
    <property type="project" value="InterPro"/>
</dbReference>
<dbReference type="SUPFAM" id="SSF52467">
    <property type="entry name" value="DHS-like NAD/FAD-binding domain"/>
    <property type="match status" value="1"/>
</dbReference>
<dbReference type="InterPro" id="IPR029061">
    <property type="entry name" value="THDP-binding"/>
</dbReference>